<evidence type="ECO:0000313" key="4">
    <source>
        <dbReference type="Proteomes" id="UP000596130"/>
    </source>
</evidence>
<organism evidence="3 4">
    <name type="scientific">Streptomyces alfalfae</name>
    <dbReference type="NCBI Taxonomy" id="1642299"/>
    <lineage>
        <taxon>Bacteria</taxon>
        <taxon>Bacillati</taxon>
        <taxon>Actinomycetota</taxon>
        <taxon>Actinomycetes</taxon>
        <taxon>Kitasatosporales</taxon>
        <taxon>Streptomycetaceae</taxon>
        <taxon>Streptomyces</taxon>
    </lineage>
</organism>
<dbReference type="AlphaFoldDB" id="A0A7T4PDE6"/>
<reference evidence="3 4" key="1">
    <citation type="submission" date="2020-12" db="EMBL/GenBank/DDBJ databases">
        <title>Identification and biosynthesis of polyene macrolides produced by Streptomyces alfalfae Men-myco-93-63.</title>
        <authorList>
            <person name="Liu D."/>
            <person name="Li Y."/>
            <person name="Liu L."/>
            <person name="Han X."/>
            <person name="Shen F."/>
        </authorList>
    </citation>
    <scope>NUCLEOTIDE SEQUENCE [LARGE SCALE GENOMIC DNA]</scope>
    <source>
        <strain evidence="3 4">Men-myco-93-63</strain>
    </source>
</reference>
<dbReference type="Proteomes" id="UP000596130">
    <property type="component" value="Chromosome"/>
</dbReference>
<evidence type="ECO:0008006" key="5">
    <source>
        <dbReference type="Google" id="ProtNLM"/>
    </source>
</evidence>
<gene>
    <name evidence="3" type="ORF">I8755_06835</name>
</gene>
<evidence type="ECO:0000313" key="3">
    <source>
        <dbReference type="EMBL" id="QQC88156.1"/>
    </source>
</evidence>
<feature type="chain" id="PRO_5039313475" description="Lipoprotein" evidence="2">
    <location>
        <begin position="21"/>
        <end position="157"/>
    </location>
</feature>
<name>A0A7T4PDE6_9ACTN</name>
<protein>
    <recommendedName>
        <fullName evidence="5">Lipoprotein</fullName>
    </recommendedName>
</protein>
<proteinExistence type="predicted"/>
<feature type="compositionally biased region" description="Pro residues" evidence="1">
    <location>
        <begin position="88"/>
        <end position="108"/>
    </location>
</feature>
<feature type="region of interest" description="Disordered" evidence="1">
    <location>
        <begin position="26"/>
        <end position="130"/>
    </location>
</feature>
<feature type="signal peptide" evidence="2">
    <location>
        <begin position="1"/>
        <end position="20"/>
    </location>
</feature>
<dbReference type="PROSITE" id="PS51257">
    <property type="entry name" value="PROKAR_LIPOPROTEIN"/>
    <property type="match status" value="1"/>
</dbReference>
<sequence length="157" mass="16048">MHRSTTTAAAALLLSVAVPAAVSGCVSVEQPGGSGPTAATAQPSAPPPRTDARSRDRAEQPPAREVLERMGPPRPHPPRSPVPAARPSAPPPRSDQPAPPPARRPPAARPDTGATRAVPAPPAPAAPRTDVCALGETYGGWQPGSPQAVICREAYRP</sequence>
<feature type="compositionally biased region" description="Pro residues" evidence="1">
    <location>
        <begin position="72"/>
        <end position="81"/>
    </location>
</feature>
<evidence type="ECO:0000256" key="2">
    <source>
        <dbReference type="SAM" id="SignalP"/>
    </source>
</evidence>
<dbReference type="RefSeq" id="WP_198502086.1">
    <property type="nucleotide sequence ID" value="NZ_CP065959.1"/>
</dbReference>
<evidence type="ECO:0000256" key="1">
    <source>
        <dbReference type="SAM" id="MobiDB-lite"/>
    </source>
</evidence>
<accession>A0A7T4PDE6</accession>
<keyword evidence="2" id="KW-0732">Signal</keyword>
<feature type="compositionally biased region" description="Basic and acidic residues" evidence="1">
    <location>
        <begin position="50"/>
        <end position="59"/>
    </location>
</feature>
<dbReference type="EMBL" id="CP065959">
    <property type="protein sequence ID" value="QQC88156.1"/>
    <property type="molecule type" value="Genomic_DNA"/>
</dbReference>